<keyword evidence="2" id="KW-1185">Reference proteome</keyword>
<dbReference type="EMBL" id="SMCQ01000024">
    <property type="protein sequence ID" value="TCV93084.1"/>
    <property type="molecule type" value="Genomic_DNA"/>
</dbReference>
<accession>A0A4R3YPJ8</accession>
<proteinExistence type="predicted"/>
<gene>
    <name evidence="1" type="ORF">EDD60_1245</name>
</gene>
<reference evidence="1 2" key="1">
    <citation type="submission" date="2019-03" db="EMBL/GenBank/DDBJ databases">
        <title>Genomic Encyclopedia of Type Strains, Phase IV (KMG-IV): sequencing the most valuable type-strain genomes for metagenomic binning, comparative biology and taxonomic classification.</title>
        <authorList>
            <person name="Goeker M."/>
        </authorList>
    </citation>
    <scope>NUCLEOTIDE SEQUENCE [LARGE SCALE GENOMIC DNA]</scope>
    <source>
        <strain evidence="1 2">DSM 29487</strain>
    </source>
</reference>
<dbReference type="AlphaFoldDB" id="A0A4R3YPJ8"/>
<protein>
    <submittedName>
        <fullName evidence="1">Relaxase/mobilization nuclease-like protein</fullName>
    </submittedName>
</protein>
<sequence>MRNISDELCREYGLSVIEQRSNVSKSRAYCFQEKTLKSMIQEDIDEAISISYTPTQFYNELQLLGYEYKISEKNISVKHPMSRKFIRLKSLGSDYTNEKLMKRILDYNKVQQNGFERYDCLGFDIRPYFEKYKQKRLTGLQRLFLHYQYVLKILPKTNRTKPSPEYQKEVIKASQKLDTITWQTTIICKFDIQTLDDLNIVMTGFEAEMKKLIATRQKYRNQIRYCNDEKEIQELKNKAKELTPKIGLLRKWLGYCEEIEEQSLHINKFLEEKVNVKSRKGKAYERN</sequence>
<name>A0A4R3YPJ8_9FIRM</name>
<evidence type="ECO:0000313" key="2">
    <source>
        <dbReference type="Proteomes" id="UP000295515"/>
    </source>
</evidence>
<comment type="caution">
    <text evidence="1">The sequence shown here is derived from an EMBL/GenBank/DDBJ whole genome shotgun (WGS) entry which is preliminary data.</text>
</comment>
<dbReference type="Proteomes" id="UP000295515">
    <property type="component" value="Unassembled WGS sequence"/>
</dbReference>
<organism evidence="1 2">
    <name type="scientific">Longibaculum muris</name>
    <dbReference type="NCBI Taxonomy" id="1796628"/>
    <lineage>
        <taxon>Bacteria</taxon>
        <taxon>Bacillati</taxon>
        <taxon>Bacillota</taxon>
        <taxon>Erysipelotrichia</taxon>
        <taxon>Erysipelotrichales</taxon>
        <taxon>Coprobacillaceae</taxon>
        <taxon>Longibaculum</taxon>
    </lineage>
</organism>
<evidence type="ECO:0000313" key="1">
    <source>
        <dbReference type="EMBL" id="TCV93084.1"/>
    </source>
</evidence>